<evidence type="ECO:0000313" key="5">
    <source>
        <dbReference type="EMBL" id="MED6237994.1"/>
    </source>
</evidence>
<dbReference type="Pfam" id="PF00055">
    <property type="entry name" value="Laminin_N"/>
    <property type="match status" value="1"/>
</dbReference>
<keyword evidence="6" id="KW-1185">Reference proteome</keyword>
<comment type="caution">
    <text evidence="5">The sequence shown here is derived from an EMBL/GenBank/DDBJ whole genome shotgun (WGS) entry which is preliminary data.</text>
</comment>
<dbReference type="EMBL" id="JAHUTI010019805">
    <property type="protein sequence ID" value="MED6237994.1"/>
    <property type="molecule type" value="Genomic_DNA"/>
</dbReference>
<evidence type="ECO:0000259" key="4">
    <source>
        <dbReference type="PROSITE" id="PS51117"/>
    </source>
</evidence>
<protein>
    <submittedName>
        <fullName evidence="5">Laminin subunit beta-4</fullName>
    </submittedName>
</protein>
<sequence>MIFIFLLVFLPAVKPQDLQDQCPGSSCHPHLGDLMVGRAAHLSASSTCGLDGPQNYCIVGYLEVRGNPHINRSNRSKNMGQN</sequence>
<feature type="domain" description="Laminin N-terminal" evidence="4">
    <location>
        <begin position="23"/>
        <end position="82"/>
    </location>
</feature>
<evidence type="ECO:0000256" key="2">
    <source>
        <dbReference type="ARBA" id="ARBA00023292"/>
    </source>
</evidence>
<organism evidence="5 6">
    <name type="scientific">Ataeniobius toweri</name>
    <dbReference type="NCBI Taxonomy" id="208326"/>
    <lineage>
        <taxon>Eukaryota</taxon>
        <taxon>Metazoa</taxon>
        <taxon>Chordata</taxon>
        <taxon>Craniata</taxon>
        <taxon>Vertebrata</taxon>
        <taxon>Euteleostomi</taxon>
        <taxon>Actinopterygii</taxon>
        <taxon>Neopterygii</taxon>
        <taxon>Teleostei</taxon>
        <taxon>Neoteleostei</taxon>
        <taxon>Acanthomorphata</taxon>
        <taxon>Ovalentaria</taxon>
        <taxon>Atherinomorphae</taxon>
        <taxon>Cyprinodontiformes</taxon>
        <taxon>Goodeidae</taxon>
        <taxon>Ataeniobius</taxon>
    </lineage>
</organism>
<feature type="signal peptide" evidence="3">
    <location>
        <begin position="1"/>
        <end position="15"/>
    </location>
</feature>
<dbReference type="InterPro" id="IPR008211">
    <property type="entry name" value="Laminin_N"/>
</dbReference>
<keyword evidence="2" id="KW-0424">Laminin EGF-like domain</keyword>
<evidence type="ECO:0000256" key="1">
    <source>
        <dbReference type="ARBA" id="ARBA00023157"/>
    </source>
</evidence>
<keyword evidence="3" id="KW-0732">Signal</keyword>
<evidence type="ECO:0000313" key="6">
    <source>
        <dbReference type="Proteomes" id="UP001345963"/>
    </source>
</evidence>
<keyword evidence="1" id="KW-1015">Disulfide bond</keyword>
<gene>
    <name evidence="5" type="primary">LAMB4_1</name>
    <name evidence="5" type="ORF">ATANTOWER_003348</name>
</gene>
<accession>A0ABU7AIW1</accession>
<reference evidence="5 6" key="1">
    <citation type="submission" date="2021-07" db="EMBL/GenBank/DDBJ databases">
        <authorList>
            <person name="Palmer J.M."/>
        </authorList>
    </citation>
    <scope>NUCLEOTIDE SEQUENCE [LARGE SCALE GENOMIC DNA]</scope>
    <source>
        <strain evidence="5 6">AT_MEX2019</strain>
        <tissue evidence="5">Muscle</tissue>
    </source>
</reference>
<feature type="chain" id="PRO_5046478082" evidence="3">
    <location>
        <begin position="16"/>
        <end position="82"/>
    </location>
</feature>
<dbReference type="PROSITE" id="PS51117">
    <property type="entry name" value="LAMININ_NTER"/>
    <property type="match status" value="1"/>
</dbReference>
<dbReference type="Proteomes" id="UP001345963">
    <property type="component" value="Unassembled WGS sequence"/>
</dbReference>
<proteinExistence type="predicted"/>
<name>A0ABU7AIW1_9TELE</name>
<dbReference type="Gene3D" id="2.60.120.260">
    <property type="entry name" value="Galactose-binding domain-like"/>
    <property type="match status" value="1"/>
</dbReference>
<evidence type="ECO:0000256" key="3">
    <source>
        <dbReference type="SAM" id="SignalP"/>
    </source>
</evidence>